<evidence type="ECO:0000313" key="2">
    <source>
        <dbReference type="EMBL" id="OGM60709.1"/>
    </source>
</evidence>
<dbReference type="InterPro" id="IPR012337">
    <property type="entry name" value="RNaseH-like_sf"/>
</dbReference>
<dbReference type="GO" id="GO:0015074">
    <property type="term" value="P:DNA integration"/>
    <property type="evidence" value="ECO:0007669"/>
    <property type="project" value="InterPro"/>
</dbReference>
<reference evidence="2 3" key="1">
    <citation type="journal article" date="2016" name="Nat. Commun.">
        <title>Thousands of microbial genomes shed light on interconnected biogeochemical processes in an aquifer system.</title>
        <authorList>
            <person name="Anantharaman K."/>
            <person name="Brown C.T."/>
            <person name="Hug L.A."/>
            <person name="Sharon I."/>
            <person name="Castelle C.J."/>
            <person name="Probst A.J."/>
            <person name="Thomas B.C."/>
            <person name="Singh A."/>
            <person name="Wilkins M.J."/>
            <person name="Karaoz U."/>
            <person name="Brodie E.L."/>
            <person name="Williams K.H."/>
            <person name="Hubbard S.S."/>
            <person name="Banfield J.F."/>
        </authorList>
    </citation>
    <scope>NUCLEOTIDE SEQUENCE [LARGE SCALE GENOMIC DNA]</scope>
</reference>
<dbReference type="AlphaFoldDB" id="A0A1F8BAJ8"/>
<name>A0A1F8BAJ8_9BACT</name>
<protein>
    <recommendedName>
        <fullName evidence="1">Integrase catalytic domain-containing protein</fullName>
    </recommendedName>
</protein>
<dbReference type="InterPro" id="IPR001584">
    <property type="entry name" value="Integrase_cat-core"/>
</dbReference>
<dbReference type="Proteomes" id="UP000176404">
    <property type="component" value="Unassembled WGS sequence"/>
</dbReference>
<gene>
    <name evidence="2" type="ORF">A2892_01540</name>
</gene>
<dbReference type="PROSITE" id="PS50994">
    <property type="entry name" value="INTEGRASE"/>
    <property type="match status" value="1"/>
</dbReference>
<dbReference type="InterPro" id="IPR036397">
    <property type="entry name" value="RNaseH_sf"/>
</dbReference>
<proteinExistence type="predicted"/>
<comment type="caution">
    <text evidence="2">The sequence shown here is derived from an EMBL/GenBank/DDBJ whole genome shotgun (WGS) entry which is preliminary data.</text>
</comment>
<organism evidence="2 3">
    <name type="scientific">Candidatus Woesebacteria bacterium RIFCSPLOWO2_01_FULL_39_10b</name>
    <dbReference type="NCBI Taxonomy" id="1802517"/>
    <lineage>
        <taxon>Bacteria</taxon>
        <taxon>Candidatus Woeseibacteriota</taxon>
    </lineage>
</organism>
<dbReference type="STRING" id="1802517.A2892_01540"/>
<dbReference type="Gene3D" id="3.30.420.10">
    <property type="entry name" value="Ribonuclease H-like superfamily/Ribonuclease H"/>
    <property type="match status" value="1"/>
</dbReference>
<dbReference type="SUPFAM" id="SSF53098">
    <property type="entry name" value="Ribonuclease H-like"/>
    <property type="match status" value="1"/>
</dbReference>
<dbReference type="EMBL" id="MGHD01000003">
    <property type="protein sequence ID" value="OGM60709.1"/>
    <property type="molecule type" value="Genomic_DNA"/>
</dbReference>
<dbReference type="Pfam" id="PF00665">
    <property type="entry name" value="rve"/>
    <property type="match status" value="1"/>
</dbReference>
<evidence type="ECO:0000259" key="1">
    <source>
        <dbReference type="PROSITE" id="PS50994"/>
    </source>
</evidence>
<feature type="domain" description="Integrase catalytic" evidence="1">
    <location>
        <begin position="78"/>
        <end position="189"/>
    </location>
</feature>
<accession>A0A1F8BAJ8</accession>
<evidence type="ECO:0000313" key="3">
    <source>
        <dbReference type="Proteomes" id="UP000176404"/>
    </source>
</evidence>
<sequence>MSETTIRKLVEARLRVVNEVNSGKLSVSSGAKILGITRQGLWKLRKSVEKYGSSAVCGRKRLIIPKSKEKRRPVTLYAKGYPGEEIQIDTTEPFGKKGIILISTVDDCSRFGMADCYFYNNSQNAANFLLKIVREAPFPIKVVRTDNGSEFKKCFTAACKKLEIVIKRNPKHPTSNGKVERMHRTIEEECFWRVQAHKENIDYGRYWLTGYPVISPGTIPKENMEDME</sequence>
<dbReference type="GO" id="GO:0003676">
    <property type="term" value="F:nucleic acid binding"/>
    <property type="evidence" value="ECO:0007669"/>
    <property type="project" value="InterPro"/>
</dbReference>